<feature type="transmembrane region" description="Helical" evidence="6">
    <location>
        <begin position="116"/>
        <end position="137"/>
    </location>
</feature>
<evidence type="ECO:0000256" key="4">
    <source>
        <dbReference type="ARBA" id="ARBA00022989"/>
    </source>
</evidence>
<comment type="caution">
    <text evidence="7">The sequence shown here is derived from an EMBL/GenBank/DDBJ whole genome shotgun (WGS) entry which is preliminary data.</text>
</comment>
<feature type="transmembrane region" description="Helical" evidence="6">
    <location>
        <begin position="143"/>
        <end position="167"/>
    </location>
</feature>
<name>A0A1I4D1J0_9HYPH</name>
<protein>
    <submittedName>
        <fullName evidence="7">Threonine/homoserine/homoserine lactone efflux protein</fullName>
    </submittedName>
</protein>
<evidence type="ECO:0000313" key="8">
    <source>
        <dbReference type="Proteomes" id="UP000199598"/>
    </source>
</evidence>
<dbReference type="PANTHER" id="PTHR30086:SF20">
    <property type="entry name" value="ARGININE EXPORTER PROTEIN ARGO-RELATED"/>
    <property type="match status" value="1"/>
</dbReference>
<evidence type="ECO:0000256" key="1">
    <source>
        <dbReference type="ARBA" id="ARBA00004651"/>
    </source>
</evidence>
<dbReference type="RefSeq" id="WP_093521880.1">
    <property type="nucleotide sequence ID" value="NZ_FOSK01000010.1"/>
</dbReference>
<evidence type="ECO:0000313" key="7">
    <source>
        <dbReference type="EMBL" id="SFK86599.1"/>
    </source>
</evidence>
<feature type="transmembrane region" description="Helical" evidence="6">
    <location>
        <begin position="40"/>
        <end position="64"/>
    </location>
</feature>
<reference evidence="7 8" key="1">
    <citation type="submission" date="2016-10" db="EMBL/GenBank/DDBJ databases">
        <authorList>
            <person name="Varghese N."/>
            <person name="Submissions S."/>
        </authorList>
    </citation>
    <scope>NUCLEOTIDE SEQUENCE [LARGE SCALE GENOMIC DNA]</scope>
    <source>
        <strain evidence="7 8">DSM 16392</strain>
    </source>
</reference>
<keyword evidence="8" id="KW-1185">Reference proteome</keyword>
<keyword evidence="4 6" id="KW-1133">Transmembrane helix</keyword>
<gene>
    <name evidence="7" type="ORF">SAMN04488518_110144</name>
</gene>
<keyword evidence="2" id="KW-1003">Cell membrane</keyword>
<organism evidence="7 8">
    <name type="scientific">Pseudovibrio ascidiaceicola</name>
    <dbReference type="NCBI Taxonomy" id="285279"/>
    <lineage>
        <taxon>Bacteria</taxon>
        <taxon>Pseudomonadati</taxon>
        <taxon>Pseudomonadota</taxon>
        <taxon>Alphaproteobacteria</taxon>
        <taxon>Hyphomicrobiales</taxon>
        <taxon>Stappiaceae</taxon>
        <taxon>Pseudovibrio</taxon>
    </lineage>
</organism>
<evidence type="ECO:0000256" key="6">
    <source>
        <dbReference type="SAM" id="Phobius"/>
    </source>
</evidence>
<sequence length="207" mass="21932">MAFETWIAFAAASILLLIIPGPTVLMVVSYSLSQGKRAAVASVTGVMLGDLFAITAALAGLGAVLAASAMLFQIMKYIGAAYLIYIGIKMWRSNSGPSTQVDMPQVPAFQIFRDTLLVTTFNPKGMLFFVAFLPQFVDQTQPVLTQFFILGLTFVTLGGVNTVFWVTMAGGLRKVVNGPNTLKRLNKVGGTGLLGAGIFTALSGRVG</sequence>
<dbReference type="PIRSF" id="PIRSF006324">
    <property type="entry name" value="LeuE"/>
    <property type="match status" value="1"/>
</dbReference>
<dbReference type="EMBL" id="FOSK01000010">
    <property type="protein sequence ID" value="SFK86599.1"/>
    <property type="molecule type" value="Genomic_DNA"/>
</dbReference>
<accession>A0A1I4D1J0</accession>
<dbReference type="InterPro" id="IPR001123">
    <property type="entry name" value="LeuE-type"/>
</dbReference>
<comment type="subcellular location">
    <subcellularLocation>
        <location evidence="1">Cell membrane</location>
        <topology evidence="1">Multi-pass membrane protein</topology>
    </subcellularLocation>
</comment>
<evidence type="ECO:0000256" key="2">
    <source>
        <dbReference type="ARBA" id="ARBA00022475"/>
    </source>
</evidence>
<proteinExistence type="predicted"/>
<keyword evidence="3 6" id="KW-0812">Transmembrane</keyword>
<feature type="transmembrane region" description="Helical" evidence="6">
    <location>
        <begin position="70"/>
        <end position="88"/>
    </location>
</feature>
<feature type="transmembrane region" description="Helical" evidence="6">
    <location>
        <begin position="6"/>
        <end position="28"/>
    </location>
</feature>
<evidence type="ECO:0000256" key="5">
    <source>
        <dbReference type="ARBA" id="ARBA00023136"/>
    </source>
</evidence>
<dbReference type="Pfam" id="PF01810">
    <property type="entry name" value="LysE"/>
    <property type="match status" value="1"/>
</dbReference>
<dbReference type="PANTHER" id="PTHR30086">
    <property type="entry name" value="ARGININE EXPORTER PROTEIN ARGO"/>
    <property type="match status" value="1"/>
</dbReference>
<evidence type="ECO:0000256" key="3">
    <source>
        <dbReference type="ARBA" id="ARBA00022692"/>
    </source>
</evidence>
<keyword evidence="5 6" id="KW-0472">Membrane</keyword>
<dbReference type="Proteomes" id="UP000199598">
    <property type="component" value="Unassembled WGS sequence"/>
</dbReference>